<comment type="caution">
    <text evidence="8">The sequence shown here is derived from an EMBL/GenBank/DDBJ whole genome shotgun (WGS) entry which is preliminary data.</text>
</comment>
<dbReference type="Pfam" id="PF00230">
    <property type="entry name" value="MIP"/>
    <property type="match status" value="1"/>
</dbReference>
<reference evidence="8 9" key="1">
    <citation type="journal article" date="2021" name="Environ. Microbiol.">
        <title>Gene family expansions and transcriptome signatures uncover fungal adaptations to wood decay.</title>
        <authorList>
            <person name="Hage H."/>
            <person name="Miyauchi S."/>
            <person name="Viragh M."/>
            <person name="Drula E."/>
            <person name="Min B."/>
            <person name="Chaduli D."/>
            <person name="Navarro D."/>
            <person name="Favel A."/>
            <person name="Norest M."/>
            <person name="Lesage-Meessen L."/>
            <person name="Balint B."/>
            <person name="Merenyi Z."/>
            <person name="de Eugenio L."/>
            <person name="Morin E."/>
            <person name="Martinez A.T."/>
            <person name="Baldrian P."/>
            <person name="Stursova M."/>
            <person name="Martinez M.J."/>
            <person name="Novotny C."/>
            <person name="Magnuson J.K."/>
            <person name="Spatafora J.W."/>
            <person name="Maurice S."/>
            <person name="Pangilinan J."/>
            <person name="Andreopoulos W."/>
            <person name="LaButti K."/>
            <person name="Hundley H."/>
            <person name="Na H."/>
            <person name="Kuo A."/>
            <person name="Barry K."/>
            <person name="Lipzen A."/>
            <person name="Henrissat B."/>
            <person name="Riley R."/>
            <person name="Ahrendt S."/>
            <person name="Nagy L.G."/>
            <person name="Grigoriev I.V."/>
            <person name="Martin F."/>
            <person name="Rosso M.N."/>
        </authorList>
    </citation>
    <scope>NUCLEOTIDE SEQUENCE [LARGE SCALE GENOMIC DNA]</scope>
    <source>
        <strain evidence="8 9">CIRM-BRFM 1785</strain>
    </source>
</reference>
<evidence type="ECO:0000256" key="4">
    <source>
        <dbReference type="ARBA" id="ARBA00022989"/>
    </source>
</evidence>
<dbReference type="Proteomes" id="UP000814176">
    <property type="component" value="Unassembled WGS sequence"/>
</dbReference>
<accession>A0ABQ8K161</accession>
<dbReference type="InterPro" id="IPR000425">
    <property type="entry name" value="MIP"/>
</dbReference>
<feature type="transmembrane region" description="Helical" evidence="7">
    <location>
        <begin position="61"/>
        <end position="79"/>
    </location>
</feature>
<evidence type="ECO:0000313" key="8">
    <source>
        <dbReference type="EMBL" id="KAH9829953.1"/>
    </source>
</evidence>
<keyword evidence="4 7" id="KW-1133">Transmembrane helix</keyword>
<organism evidence="8 9">
    <name type="scientific">Rhodofomes roseus</name>
    <dbReference type="NCBI Taxonomy" id="34475"/>
    <lineage>
        <taxon>Eukaryota</taxon>
        <taxon>Fungi</taxon>
        <taxon>Dikarya</taxon>
        <taxon>Basidiomycota</taxon>
        <taxon>Agaricomycotina</taxon>
        <taxon>Agaricomycetes</taxon>
        <taxon>Polyporales</taxon>
        <taxon>Rhodofomes</taxon>
    </lineage>
</organism>
<evidence type="ECO:0000256" key="3">
    <source>
        <dbReference type="ARBA" id="ARBA00022692"/>
    </source>
</evidence>
<feature type="transmembrane region" description="Helical" evidence="7">
    <location>
        <begin position="173"/>
        <end position="192"/>
    </location>
</feature>
<evidence type="ECO:0000256" key="5">
    <source>
        <dbReference type="ARBA" id="ARBA00023136"/>
    </source>
</evidence>
<feature type="transmembrane region" description="Helical" evidence="7">
    <location>
        <begin position="21"/>
        <end position="41"/>
    </location>
</feature>
<evidence type="ECO:0000256" key="7">
    <source>
        <dbReference type="SAM" id="Phobius"/>
    </source>
</evidence>
<sequence>MWTRKFYLRGLFDNWLSDVKATILEFIGTTFFLLLAFGGIQAATAELNLSGSAPSVILHDLYIALSMGFSLLISVWIFYRASGGVFNPNITLALFLAGAIRPLRFVLYCIAQLVGGIAAAAIVCALTPGPLLSNPVLADGVTLAQGVFIEMFITAALVLSVLMLAVEKHAATPFAPVGIGLTSFVCHLWGVYYTCVSMNVARAFGPAVITGFPYSTQWVYWVGDGLGSLLATALYMLFRQHKYWLLNPGQDMVCMIPAQYASQDSGKTAGYSAIIYPKNRCPSSHSKEDHRSTATVGSRAALETGMRGRRCVSDLV</sequence>
<evidence type="ECO:0000256" key="6">
    <source>
        <dbReference type="RuleBase" id="RU000477"/>
    </source>
</evidence>
<feature type="transmembrane region" description="Helical" evidence="7">
    <location>
        <begin position="105"/>
        <end position="131"/>
    </location>
</feature>
<feature type="transmembrane region" description="Helical" evidence="7">
    <location>
        <begin position="218"/>
        <end position="238"/>
    </location>
</feature>
<dbReference type="PRINTS" id="PR00783">
    <property type="entry name" value="MINTRINSICP"/>
</dbReference>
<dbReference type="PANTHER" id="PTHR19139">
    <property type="entry name" value="AQUAPORIN TRANSPORTER"/>
    <property type="match status" value="1"/>
</dbReference>
<keyword evidence="3 6" id="KW-0812">Transmembrane</keyword>
<dbReference type="SUPFAM" id="SSF81338">
    <property type="entry name" value="Aquaporin-like"/>
    <property type="match status" value="1"/>
</dbReference>
<dbReference type="InterPro" id="IPR023271">
    <property type="entry name" value="Aquaporin-like"/>
</dbReference>
<dbReference type="PANTHER" id="PTHR19139:SF199">
    <property type="entry name" value="MIP17260P"/>
    <property type="match status" value="1"/>
</dbReference>
<dbReference type="InterPro" id="IPR034294">
    <property type="entry name" value="Aquaporin_transptr"/>
</dbReference>
<proteinExistence type="inferred from homology"/>
<dbReference type="Gene3D" id="1.20.1080.10">
    <property type="entry name" value="Glycerol uptake facilitator protein"/>
    <property type="match status" value="1"/>
</dbReference>
<comment type="subcellular location">
    <subcellularLocation>
        <location evidence="1">Membrane</location>
        <topology evidence="1">Multi-pass membrane protein</topology>
    </subcellularLocation>
</comment>
<name>A0ABQ8K161_9APHY</name>
<dbReference type="RefSeq" id="XP_047773316.1">
    <property type="nucleotide sequence ID" value="XM_047921175.1"/>
</dbReference>
<comment type="similarity">
    <text evidence="2 6">Belongs to the MIP/aquaporin (TC 1.A.8) family.</text>
</comment>
<keyword evidence="6" id="KW-0813">Transport</keyword>
<keyword evidence="9" id="KW-1185">Reference proteome</keyword>
<dbReference type="EMBL" id="JADCUA010000034">
    <property type="protein sequence ID" value="KAH9829953.1"/>
    <property type="molecule type" value="Genomic_DNA"/>
</dbReference>
<feature type="transmembrane region" description="Helical" evidence="7">
    <location>
        <begin position="143"/>
        <end position="166"/>
    </location>
</feature>
<evidence type="ECO:0000256" key="1">
    <source>
        <dbReference type="ARBA" id="ARBA00004141"/>
    </source>
</evidence>
<protein>
    <submittedName>
        <fullName evidence="8">Aquaporin-like protein</fullName>
    </submittedName>
</protein>
<dbReference type="GeneID" id="72001907"/>
<keyword evidence="5 7" id="KW-0472">Membrane</keyword>
<evidence type="ECO:0000313" key="9">
    <source>
        <dbReference type="Proteomes" id="UP000814176"/>
    </source>
</evidence>
<gene>
    <name evidence="8" type="ORF">C8Q71DRAFT_717591</name>
</gene>
<evidence type="ECO:0000256" key="2">
    <source>
        <dbReference type="ARBA" id="ARBA00006175"/>
    </source>
</evidence>